<dbReference type="Proteomes" id="UP000596035">
    <property type="component" value="Chromosome"/>
</dbReference>
<reference evidence="3" key="1">
    <citation type="journal article" date="2017" name="Genome Announc.">
        <title>High-Quality Whole-Genome Sequences of the Oligo-Mouse-Microbiota Bacterial Community.</title>
        <authorList>
            <person name="Garzetti D."/>
            <person name="Brugiroux S."/>
            <person name="Bunk B."/>
            <person name="Pukall R."/>
            <person name="McCoy K.D."/>
            <person name="Macpherson A.J."/>
            <person name="Stecher B."/>
        </authorList>
    </citation>
    <scope>NUCLEOTIDE SEQUENCE</scope>
    <source>
        <strain evidence="3">KB18</strain>
    </source>
</reference>
<dbReference type="EMBL" id="CP065321">
    <property type="protein sequence ID" value="QQR31195.1"/>
    <property type="molecule type" value="Genomic_DNA"/>
</dbReference>
<evidence type="ECO:0000313" key="6">
    <source>
        <dbReference type="Proteomes" id="UP000596035"/>
    </source>
</evidence>
<evidence type="ECO:0000313" key="5">
    <source>
        <dbReference type="Proteomes" id="UP000196710"/>
    </source>
</evidence>
<organism evidence="4 6">
    <name type="scientific">Acutalibacter muris</name>
    <dbReference type="NCBI Taxonomy" id="1796620"/>
    <lineage>
        <taxon>Bacteria</taxon>
        <taxon>Bacillati</taxon>
        <taxon>Bacillota</taxon>
        <taxon>Clostridia</taxon>
        <taxon>Eubacteriales</taxon>
        <taxon>Acutalibacteraceae</taxon>
        <taxon>Acutalibacter</taxon>
    </lineage>
</organism>
<dbReference type="KEGG" id="amur:ADH66_15470"/>
<dbReference type="InterPro" id="IPR045523">
    <property type="entry name" value="GASH"/>
</dbReference>
<name>A0A1Z2XU29_9FIRM</name>
<dbReference type="Pfam" id="PF19994">
    <property type="entry name" value="GASH"/>
    <property type="match status" value="1"/>
</dbReference>
<accession>A0A1Z2XU29</accession>
<dbReference type="AlphaFoldDB" id="A0A1Z2XU29"/>
<protein>
    <recommendedName>
        <fullName evidence="2">GTPase-associated system helical domain-containing protein</fullName>
    </recommendedName>
</protein>
<evidence type="ECO:0000259" key="2">
    <source>
        <dbReference type="Pfam" id="PF19994"/>
    </source>
</evidence>
<proteinExistence type="predicted"/>
<evidence type="ECO:0000313" key="4">
    <source>
        <dbReference type="EMBL" id="QQR31195.1"/>
    </source>
</evidence>
<dbReference type="RefSeq" id="WP_066538964.1">
    <property type="nucleotide sequence ID" value="NZ_CP021422.1"/>
</dbReference>
<feature type="coiled-coil region" evidence="1">
    <location>
        <begin position="179"/>
        <end position="213"/>
    </location>
</feature>
<dbReference type="EMBL" id="CP021422">
    <property type="protein sequence ID" value="ASB41930.1"/>
    <property type="molecule type" value="Genomic_DNA"/>
</dbReference>
<dbReference type="Proteomes" id="UP000196710">
    <property type="component" value="Chromosome"/>
</dbReference>
<gene>
    <name evidence="3" type="ORF">ADH66_15470</name>
    <name evidence="4" type="ORF">I5Q82_05845</name>
</gene>
<reference evidence="4 6" key="3">
    <citation type="submission" date="2020-11" db="EMBL/GenBank/DDBJ databases">
        <title>Closed and high quality bacterial genomes of the OMM12 community.</title>
        <authorList>
            <person name="Marbouty M."/>
            <person name="Lamy-Besnier Q."/>
            <person name="Debarbieux L."/>
            <person name="Koszul R."/>
        </authorList>
    </citation>
    <scope>NUCLEOTIDE SEQUENCE [LARGE SCALE GENOMIC DNA]</scope>
    <source>
        <strain evidence="4 6">KB18</strain>
    </source>
</reference>
<keyword evidence="5" id="KW-1185">Reference proteome</keyword>
<feature type="domain" description="GTPase-associated system helical" evidence="2">
    <location>
        <begin position="1"/>
        <end position="361"/>
    </location>
</feature>
<reference evidence="5" key="2">
    <citation type="submission" date="2017-05" db="EMBL/GenBank/DDBJ databases">
        <title>Improved OligoMM genomes.</title>
        <authorList>
            <person name="Garzetti D."/>
        </authorList>
    </citation>
    <scope>NUCLEOTIDE SEQUENCE [LARGE SCALE GENOMIC DNA]</scope>
    <source>
        <strain evidence="5">KB18</strain>
    </source>
</reference>
<evidence type="ECO:0000313" key="3">
    <source>
        <dbReference type="EMBL" id="ASB41930.1"/>
    </source>
</evidence>
<keyword evidence="1" id="KW-0175">Coiled coil</keyword>
<sequence>MKTLLRKCYQEVGIAGANATTFENRISAIEHLLSVDDFFTNYEWMSLTKWAMGVVEDENTESLLVRLEEEFCRTDNSFSLANTKEMHILVEFLIFQYCQNSENTLLLSMVICGHCVGWKTRSKLLYQKMIDYINNVRLSLRQFNSDLSIRTIDIQIPIQTIITLLEPENEDDEAREEQIAQLTGELEKDNVQLHKLTEQIHELNSALLVQREESDILWWMLTEWSETCQKSYRDMNQVEAALFSVYELNYHVKFALGPYAAKQILIKMVSLAKPGGSESPTVASLIDSLDGSTLPEFEECNITEFQPILSALKAKKEVFHKERNSEWMKHYEMRCKKELDNLSMTAVEFGQQLYREIELGRQLFTENGGE</sequence>
<evidence type="ECO:0000256" key="1">
    <source>
        <dbReference type="SAM" id="Coils"/>
    </source>
</evidence>